<dbReference type="CDD" id="cd06171">
    <property type="entry name" value="Sigma70_r4"/>
    <property type="match status" value="1"/>
</dbReference>
<evidence type="ECO:0000256" key="2">
    <source>
        <dbReference type="ARBA" id="ARBA00023015"/>
    </source>
</evidence>
<dbReference type="GO" id="GO:0016987">
    <property type="term" value="F:sigma factor activity"/>
    <property type="evidence" value="ECO:0007669"/>
    <property type="project" value="UniProtKB-KW"/>
</dbReference>
<keyword evidence="4 6" id="KW-0238">DNA-binding</keyword>
<dbReference type="InterPro" id="IPR007627">
    <property type="entry name" value="RNA_pol_sigma70_r2"/>
</dbReference>
<dbReference type="PANTHER" id="PTHR30603:SF60">
    <property type="entry name" value="RNA POLYMERASE SIGMA FACTOR RPOD"/>
    <property type="match status" value="1"/>
</dbReference>
<dbReference type="GO" id="GO:0003677">
    <property type="term" value="F:DNA binding"/>
    <property type="evidence" value="ECO:0007669"/>
    <property type="project" value="UniProtKB-KW"/>
</dbReference>
<dbReference type="PANTHER" id="PTHR30603">
    <property type="entry name" value="RNA POLYMERASE SIGMA FACTOR RPO"/>
    <property type="match status" value="1"/>
</dbReference>
<dbReference type="PROSITE" id="PS00715">
    <property type="entry name" value="SIGMA70_1"/>
    <property type="match status" value="1"/>
</dbReference>
<dbReference type="OrthoDB" id="9809557at2"/>
<dbReference type="EMBL" id="LM655252">
    <property type="protein sequence ID" value="CDZ16571.1"/>
    <property type="molecule type" value="Genomic_DNA"/>
</dbReference>
<dbReference type="FunFam" id="1.10.601.10:FF:000001">
    <property type="entry name" value="RNA polymerase sigma factor SigA"/>
    <property type="match status" value="1"/>
</dbReference>
<dbReference type="InterPro" id="IPR050239">
    <property type="entry name" value="Sigma-70_RNA_pol_init_factors"/>
</dbReference>
<dbReference type="Pfam" id="PF04539">
    <property type="entry name" value="Sigma70_r3"/>
    <property type="match status" value="1"/>
</dbReference>
<dbReference type="InterPro" id="IPR007630">
    <property type="entry name" value="RNA_pol_sigma70_r4"/>
</dbReference>
<dbReference type="InterPro" id="IPR014284">
    <property type="entry name" value="RNA_pol_sigma-70_dom"/>
</dbReference>
<dbReference type="InterPro" id="IPR007631">
    <property type="entry name" value="RNA_pol_sigma_70_non-ess"/>
</dbReference>
<name>A0A078KBQ0_9GAMM</name>
<dbReference type="KEGG" id="eme:CEM_324"/>
<keyword evidence="10" id="KW-1185">Reference proteome</keyword>
<accession>A0A078KBQ0</accession>
<comment type="similarity">
    <text evidence="1 6">Belongs to the sigma-70 factor family.</text>
</comment>
<dbReference type="InterPro" id="IPR036388">
    <property type="entry name" value="WH-like_DNA-bd_sf"/>
</dbReference>
<keyword evidence="2 6" id="KW-0805">Transcription regulation</keyword>
<dbReference type="GO" id="GO:0006352">
    <property type="term" value="P:DNA-templated transcription initiation"/>
    <property type="evidence" value="ECO:0007669"/>
    <property type="project" value="InterPro"/>
</dbReference>
<evidence type="ECO:0000256" key="5">
    <source>
        <dbReference type="ARBA" id="ARBA00023163"/>
    </source>
</evidence>
<dbReference type="Gene3D" id="1.10.601.10">
    <property type="entry name" value="RNA Polymerase Primary Sigma Factor"/>
    <property type="match status" value="1"/>
</dbReference>
<dbReference type="Gene3D" id="1.10.10.10">
    <property type="entry name" value="Winged helix-like DNA-binding domain superfamily/Winged helix DNA-binding domain"/>
    <property type="match status" value="2"/>
</dbReference>
<dbReference type="AlphaFoldDB" id="A0A078KBQ0"/>
<proteinExistence type="inferred from homology"/>
<feature type="domain" description="RNA polymerase sigma-70" evidence="8">
    <location>
        <begin position="562"/>
        <end position="588"/>
    </location>
</feature>
<dbReference type="InterPro" id="IPR000943">
    <property type="entry name" value="RNA_pol_sigma70"/>
</dbReference>
<dbReference type="SUPFAM" id="SSF88659">
    <property type="entry name" value="Sigma3 and sigma4 domains of RNA polymerase sigma factors"/>
    <property type="match status" value="2"/>
</dbReference>
<evidence type="ECO:0000259" key="8">
    <source>
        <dbReference type="PROSITE" id="PS00716"/>
    </source>
</evidence>
<feature type="domain" description="RNA polymerase sigma-70" evidence="7">
    <location>
        <begin position="393"/>
        <end position="406"/>
    </location>
</feature>
<dbReference type="Pfam" id="PF00140">
    <property type="entry name" value="Sigma70_r1_2"/>
    <property type="match status" value="1"/>
</dbReference>
<dbReference type="STRING" id="1495769.CEM_324"/>
<dbReference type="Proteomes" id="UP000032420">
    <property type="component" value="Chromosome I"/>
</dbReference>
<evidence type="ECO:0000256" key="6">
    <source>
        <dbReference type="RuleBase" id="RU362124"/>
    </source>
</evidence>
<evidence type="ECO:0000256" key="4">
    <source>
        <dbReference type="ARBA" id="ARBA00023125"/>
    </source>
</evidence>
<keyword evidence="3 6" id="KW-0731">Sigma factor</keyword>
<dbReference type="NCBIfam" id="TIGR02937">
    <property type="entry name" value="sigma70-ECF"/>
    <property type="match status" value="1"/>
</dbReference>
<organism evidence="9 10">
    <name type="scientific">Candidatus Johnevansia muelleri</name>
    <dbReference type="NCBI Taxonomy" id="1495769"/>
    <lineage>
        <taxon>Bacteria</taxon>
        <taxon>Pseudomonadati</taxon>
        <taxon>Pseudomonadota</taxon>
        <taxon>Gammaproteobacteria</taxon>
        <taxon>Candidatus Johnevansiales</taxon>
        <taxon>Candidatus Johnevansiaceae</taxon>
        <taxon>Candidatus Johnevansia</taxon>
    </lineage>
</organism>
<evidence type="ECO:0000256" key="1">
    <source>
        <dbReference type="ARBA" id="ARBA00007788"/>
    </source>
</evidence>
<dbReference type="HOGENOM" id="CLU_014793_7_2_6"/>
<evidence type="ECO:0000313" key="9">
    <source>
        <dbReference type="EMBL" id="CDZ16571.1"/>
    </source>
</evidence>
<gene>
    <name evidence="9" type="primary">rpoD</name>
    <name evidence="9" type="ORF">CEM_324</name>
</gene>
<evidence type="ECO:0000313" key="10">
    <source>
        <dbReference type="Proteomes" id="UP000032420"/>
    </source>
</evidence>
<dbReference type="PRINTS" id="PR00046">
    <property type="entry name" value="SIGMA70FCT"/>
</dbReference>
<reference evidence="10" key="1">
    <citation type="submission" date="2014-07" db="EMBL/GenBank/DDBJ databases">
        <authorList>
            <person name="Santos-Garcia D."/>
        </authorList>
    </citation>
    <scope>NUCLEOTIDE SEQUENCE [LARGE SCALE GENOMIC DNA]</scope>
</reference>
<evidence type="ECO:0000256" key="3">
    <source>
        <dbReference type="ARBA" id="ARBA00023082"/>
    </source>
</evidence>
<sequence length="603" mass="72073">MYNNLPLFIYKFLVKAKNHGFLTYSEIYNVYKKSNEINYSLEEVLFILEKKKVKIIENINDNLLKKNKKYINKNTSENNVLNSENNLKINPIRLYMREIGNIKLLSYEDEIKIYNKREILKKKIMFIFSYWEYAINFICETYDNLKKEKKLLNTFIKGFLNINYIYLINNKDKINKNLFINNLYFSNNNIKQYNQQYFFLVKEIDQINIKLAHIFFKLLKERKNSLKTTIEKYGYKSNHVKTEQKFFTQIFMKIKLTHKYLYKLIYYIYNCNTKINIEEKKIIQILNNCNISNNYFKNNENNIKWLDNFISKNVEYSKDLKINRTYILESQNKIKIEENLIKLSNINIKNIYKKIVFIEQLLFKNKNKIIEANLRLVIFIAKKYINRGLSFSDLIQEGNIGLIKAVDKFEYNLGYKFSTYATWWIRQSITRSIADNGRTIRLPVHLIEIINKIKKVMHIIYQKTGKEATYKDLSKYLCISEDKIRKIIKLSKEPISLDFKVNENDKSTIGDLIPDNSQPTQLDFVKRNNLIVSINNALKDLTAREAKVICMRFGLNNNNIHTLEEIGKIFNVTRERIRQIEAKALQKLSDPLKYKILKSFLED</sequence>
<protein>
    <recommendedName>
        <fullName evidence="6">RNA polymerase sigma factor</fullName>
    </recommendedName>
</protein>
<dbReference type="InterPro" id="IPR009042">
    <property type="entry name" value="RNA_pol_sigma70_r1_2"/>
</dbReference>
<dbReference type="InterPro" id="IPR013324">
    <property type="entry name" value="RNA_pol_sigma_r3/r4-like"/>
</dbReference>
<dbReference type="Pfam" id="PF04546">
    <property type="entry name" value="Sigma70_ner"/>
    <property type="match status" value="1"/>
</dbReference>
<dbReference type="PROSITE" id="PS00716">
    <property type="entry name" value="SIGMA70_2"/>
    <property type="match status" value="1"/>
</dbReference>
<dbReference type="Pfam" id="PF04542">
    <property type="entry name" value="Sigma70_r2"/>
    <property type="match status" value="1"/>
</dbReference>
<keyword evidence="5 6" id="KW-0804">Transcription</keyword>
<dbReference type="InterPro" id="IPR007624">
    <property type="entry name" value="RNA_pol_sigma70_r3"/>
</dbReference>
<evidence type="ECO:0000259" key="7">
    <source>
        <dbReference type="PROSITE" id="PS00715"/>
    </source>
</evidence>
<comment type="function">
    <text evidence="6">Sigma factors are initiation factors that promote the attachment of RNA polymerase to specific initiation sites and are then released.</text>
</comment>
<dbReference type="PATRIC" id="fig|1495769.3.peg.292"/>
<dbReference type="InterPro" id="IPR013325">
    <property type="entry name" value="RNA_pol_sigma_r2"/>
</dbReference>
<dbReference type="Pfam" id="PF04545">
    <property type="entry name" value="Sigma70_r4"/>
    <property type="match status" value="1"/>
</dbReference>
<dbReference type="SUPFAM" id="SSF88946">
    <property type="entry name" value="Sigma2 domain of RNA polymerase sigma factors"/>
    <property type="match status" value="1"/>
</dbReference>